<feature type="chain" id="PRO_5045534860" evidence="1">
    <location>
        <begin position="28"/>
        <end position="299"/>
    </location>
</feature>
<evidence type="ECO:0000313" key="3">
    <source>
        <dbReference type="Proteomes" id="UP001595989"/>
    </source>
</evidence>
<organism evidence="2 3">
    <name type="scientific">Virgibacillus kekensis</name>
    <dbReference type="NCBI Taxonomy" id="202261"/>
    <lineage>
        <taxon>Bacteria</taxon>
        <taxon>Bacillati</taxon>
        <taxon>Bacillota</taxon>
        <taxon>Bacilli</taxon>
        <taxon>Bacillales</taxon>
        <taxon>Bacillaceae</taxon>
        <taxon>Virgibacillus</taxon>
    </lineage>
</organism>
<dbReference type="Pfam" id="PF06207">
    <property type="entry name" value="DUF1002"/>
    <property type="match status" value="1"/>
</dbReference>
<comment type="caution">
    <text evidence="2">The sequence shown here is derived from an EMBL/GenBank/DDBJ whole genome shotgun (WGS) entry which is preliminary data.</text>
</comment>
<feature type="signal peptide" evidence="1">
    <location>
        <begin position="1"/>
        <end position="27"/>
    </location>
</feature>
<reference evidence="3" key="1">
    <citation type="journal article" date="2019" name="Int. J. Syst. Evol. Microbiol.">
        <title>The Global Catalogue of Microorganisms (GCM) 10K type strain sequencing project: providing services to taxonomists for standard genome sequencing and annotation.</title>
        <authorList>
            <consortium name="The Broad Institute Genomics Platform"/>
            <consortium name="The Broad Institute Genome Sequencing Center for Infectious Disease"/>
            <person name="Wu L."/>
            <person name="Ma J."/>
        </authorList>
    </citation>
    <scope>NUCLEOTIDE SEQUENCE [LARGE SCALE GENOMIC DNA]</scope>
    <source>
        <strain evidence="3">CGMCC 4.7426</strain>
    </source>
</reference>
<accession>A0ABV9DHC3</accession>
<evidence type="ECO:0000313" key="2">
    <source>
        <dbReference type="EMBL" id="MFC4558185.1"/>
    </source>
</evidence>
<dbReference type="RefSeq" id="WP_390294640.1">
    <property type="nucleotide sequence ID" value="NZ_JBHSFU010000004.1"/>
</dbReference>
<gene>
    <name evidence="2" type="ORF">ACFO3D_08165</name>
</gene>
<dbReference type="Proteomes" id="UP001595989">
    <property type="component" value="Unassembled WGS sequence"/>
</dbReference>
<sequence>MKRFGAISIAVLTIVVLIVGMAAPVSATGNNTETQLPAPIVVYGETLSQSQKEEVSSLLKVNTHEQIKEYTVTGEDLAEYINGDPNSGMYSSAKIIPQQKGKGLTIDIVTPANITQVSSEMYANALLTAGVENAKVFVASPVKVTGHSALSGIYKAYDAEGKQLDKERMILANDELDVATDLAGKEGLSQEEVSRLLTEIKKAIAEQNPATKEEVEQIVKEQLNALGISLSESDRQMLIDLFNRMRNLNIDFNQVQSQLEDIAAKVEDKLGEIVNDEGFWNKVQDFINNLLNLLKGLFS</sequence>
<keyword evidence="3" id="KW-1185">Reference proteome</keyword>
<name>A0ABV9DHC3_9BACI</name>
<protein>
    <submittedName>
        <fullName evidence="2">DUF1002 domain-containing protein</fullName>
    </submittedName>
</protein>
<dbReference type="EMBL" id="JBHSFU010000004">
    <property type="protein sequence ID" value="MFC4558185.1"/>
    <property type="molecule type" value="Genomic_DNA"/>
</dbReference>
<keyword evidence="1" id="KW-0732">Signal</keyword>
<evidence type="ECO:0000256" key="1">
    <source>
        <dbReference type="SAM" id="SignalP"/>
    </source>
</evidence>
<dbReference type="InterPro" id="IPR009343">
    <property type="entry name" value="DUF1002"/>
</dbReference>
<proteinExistence type="predicted"/>